<name>A0A428SX15_9HYPO</name>
<keyword evidence="2" id="KW-1185">Reference proteome</keyword>
<gene>
    <name evidence="1" type="ORF">CDV31_014359</name>
</gene>
<comment type="caution">
    <text evidence="1">The sequence shown here is derived from an EMBL/GenBank/DDBJ whole genome shotgun (WGS) entry which is preliminary data.</text>
</comment>
<reference evidence="1 2" key="1">
    <citation type="submission" date="2017-06" db="EMBL/GenBank/DDBJ databases">
        <title>Cmopartive genomic analysis of Ambrosia Fusariam Clade fungi.</title>
        <authorList>
            <person name="Stajich J.E."/>
            <person name="Carrillo J."/>
            <person name="Kijimoto T."/>
            <person name="Eskalen A."/>
            <person name="O'Donnell K."/>
            <person name="Kasson M."/>
        </authorList>
    </citation>
    <scope>NUCLEOTIDE SEQUENCE [LARGE SCALE GENOMIC DNA]</scope>
    <source>
        <strain evidence="1 2">NRRL 20438</strain>
    </source>
</reference>
<organism evidence="1 2">
    <name type="scientific">Fusarium ambrosium</name>
    <dbReference type="NCBI Taxonomy" id="131363"/>
    <lineage>
        <taxon>Eukaryota</taxon>
        <taxon>Fungi</taxon>
        <taxon>Dikarya</taxon>
        <taxon>Ascomycota</taxon>
        <taxon>Pezizomycotina</taxon>
        <taxon>Sordariomycetes</taxon>
        <taxon>Hypocreomycetidae</taxon>
        <taxon>Hypocreales</taxon>
        <taxon>Nectriaceae</taxon>
        <taxon>Fusarium</taxon>
        <taxon>Fusarium solani species complex</taxon>
    </lineage>
</organism>
<evidence type="ECO:0000313" key="1">
    <source>
        <dbReference type="EMBL" id="RSL94334.1"/>
    </source>
</evidence>
<sequence>MGMWDESCLSGRAVTGQAGWDVGIMPRSIAYSDPAQCMSATQGTTAAASQSEATLTQSCSTSLSSSHHNKYPRYPVS</sequence>
<dbReference type="AlphaFoldDB" id="A0A428SX15"/>
<evidence type="ECO:0000313" key="2">
    <source>
        <dbReference type="Proteomes" id="UP000288429"/>
    </source>
</evidence>
<dbReference type="Proteomes" id="UP000288429">
    <property type="component" value="Unassembled WGS sequence"/>
</dbReference>
<accession>A0A428SX15</accession>
<protein>
    <submittedName>
        <fullName evidence="1">Uncharacterized protein</fullName>
    </submittedName>
</protein>
<proteinExistence type="predicted"/>
<dbReference type="EMBL" id="NIZV01000323">
    <property type="protein sequence ID" value="RSL94334.1"/>
    <property type="molecule type" value="Genomic_DNA"/>
</dbReference>